<dbReference type="RefSeq" id="WP_179768860.1">
    <property type="nucleotide sequence ID" value="NZ_JACCFO010000001.1"/>
</dbReference>
<evidence type="ECO:0000256" key="2">
    <source>
        <dbReference type="SAM" id="Phobius"/>
    </source>
</evidence>
<dbReference type="EMBL" id="JACCFO010000001">
    <property type="protein sequence ID" value="NYI97527.1"/>
    <property type="molecule type" value="Genomic_DNA"/>
</dbReference>
<protein>
    <recommendedName>
        <fullName evidence="5">Integral membrane protein</fullName>
    </recommendedName>
</protein>
<proteinExistence type="predicted"/>
<dbReference type="AlphaFoldDB" id="A0A853BSK1"/>
<reference evidence="3 4" key="1">
    <citation type="submission" date="2020-07" db="EMBL/GenBank/DDBJ databases">
        <title>Sequencing the genomes of 1000 actinobacteria strains.</title>
        <authorList>
            <person name="Klenk H.-P."/>
        </authorList>
    </citation>
    <scope>NUCLEOTIDE SEQUENCE [LARGE SCALE GENOMIC DNA]</scope>
    <source>
        <strain evidence="3 4">DSM 45927</strain>
    </source>
</reference>
<feature type="transmembrane region" description="Helical" evidence="2">
    <location>
        <begin position="126"/>
        <end position="146"/>
    </location>
</feature>
<keyword evidence="2" id="KW-0812">Transmembrane</keyword>
<evidence type="ECO:0000313" key="3">
    <source>
        <dbReference type="EMBL" id="NYI97527.1"/>
    </source>
</evidence>
<comment type="caution">
    <text evidence="3">The sequence shown here is derived from an EMBL/GenBank/DDBJ whole genome shotgun (WGS) entry which is preliminary data.</text>
</comment>
<feature type="transmembrane region" description="Helical" evidence="2">
    <location>
        <begin position="63"/>
        <end position="82"/>
    </location>
</feature>
<dbReference type="Proteomes" id="UP000575985">
    <property type="component" value="Unassembled WGS sequence"/>
</dbReference>
<keyword evidence="2" id="KW-1133">Transmembrane helix</keyword>
<gene>
    <name evidence="3" type="ORF">HNR12_003804</name>
</gene>
<evidence type="ECO:0008006" key="5">
    <source>
        <dbReference type="Google" id="ProtNLM"/>
    </source>
</evidence>
<feature type="transmembrane region" description="Helical" evidence="2">
    <location>
        <begin position="94"/>
        <end position="114"/>
    </location>
</feature>
<keyword evidence="2" id="KW-0472">Membrane</keyword>
<feature type="transmembrane region" description="Helical" evidence="2">
    <location>
        <begin position="30"/>
        <end position="51"/>
    </location>
</feature>
<name>A0A853BSK1_9ACTN</name>
<sequence length="151" mass="15126">MTHSIQPTRSTGPAPAPASGPARLLGSLPLALGADAAVTGANALLYLALAAPLADLLGAPRPWLLAVGAFLACYAAVVALVARRAAGRGPVRAAVWPVVGVNLLWTAASLAVAAGSVLPLTGIGRAWTVLQAVAVLGFALWQVTALRGRRA</sequence>
<evidence type="ECO:0000256" key="1">
    <source>
        <dbReference type="SAM" id="MobiDB-lite"/>
    </source>
</evidence>
<keyword evidence="4" id="KW-1185">Reference proteome</keyword>
<organism evidence="3 4">
    <name type="scientific">Streptomonospora nanhaiensis</name>
    <dbReference type="NCBI Taxonomy" id="1323731"/>
    <lineage>
        <taxon>Bacteria</taxon>
        <taxon>Bacillati</taxon>
        <taxon>Actinomycetota</taxon>
        <taxon>Actinomycetes</taxon>
        <taxon>Streptosporangiales</taxon>
        <taxon>Nocardiopsidaceae</taxon>
        <taxon>Streptomonospora</taxon>
    </lineage>
</organism>
<feature type="region of interest" description="Disordered" evidence="1">
    <location>
        <begin position="1"/>
        <end position="20"/>
    </location>
</feature>
<feature type="compositionally biased region" description="Low complexity" evidence="1">
    <location>
        <begin position="7"/>
        <end position="20"/>
    </location>
</feature>
<accession>A0A853BSK1</accession>
<evidence type="ECO:0000313" key="4">
    <source>
        <dbReference type="Proteomes" id="UP000575985"/>
    </source>
</evidence>